<protein>
    <submittedName>
        <fullName evidence="1">Uncharacterized protein</fullName>
    </submittedName>
</protein>
<gene>
    <name evidence="1" type="ORF">BDP27DRAFT_1515389</name>
</gene>
<keyword evidence="2" id="KW-1185">Reference proteome</keyword>
<evidence type="ECO:0000313" key="2">
    <source>
        <dbReference type="Proteomes" id="UP000772434"/>
    </source>
</evidence>
<reference evidence="1" key="1">
    <citation type="submission" date="2020-11" db="EMBL/GenBank/DDBJ databases">
        <authorList>
            <consortium name="DOE Joint Genome Institute"/>
            <person name="Ahrendt S."/>
            <person name="Riley R."/>
            <person name="Andreopoulos W."/>
            <person name="Labutti K."/>
            <person name="Pangilinan J."/>
            <person name="Ruiz-Duenas F.J."/>
            <person name="Barrasa J.M."/>
            <person name="Sanchez-Garcia M."/>
            <person name="Camarero S."/>
            <person name="Miyauchi S."/>
            <person name="Serrano A."/>
            <person name="Linde D."/>
            <person name="Babiker R."/>
            <person name="Drula E."/>
            <person name="Ayuso-Fernandez I."/>
            <person name="Pacheco R."/>
            <person name="Padilla G."/>
            <person name="Ferreira P."/>
            <person name="Barriuso J."/>
            <person name="Kellner H."/>
            <person name="Castanera R."/>
            <person name="Alfaro M."/>
            <person name="Ramirez L."/>
            <person name="Pisabarro A.G."/>
            <person name="Kuo A."/>
            <person name="Tritt A."/>
            <person name="Lipzen A."/>
            <person name="He G."/>
            <person name="Yan M."/>
            <person name="Ng V."/>
            <person name="Cullen D."/>
            <person name="Martin F."/>
            <person name="Rosso M.-N."/>
            <person name="Henrissat B."/>
            <person name="Hibbett D."/>
            <person name="Martinez A.T."/>
            <person name="Grigoriev I.V."/>
        </authorList>
    </citation>
    <scope>NUCLEOTIDE SEQUENCE</scope>
    <source>
        <strain evidence="1">AH 40177</strain>
    </source>
</reference>
<accession>A0A9P5TX61</accession>
<comment type="caution">
    <text evidence="1">The sequence shown here is derived from an EMBL/GenBank/DDBJ whole genome shotgun (WGS) entry which is preliminary data.</text>
</comment>
<name>A0A9P5TX61_9AGAR</name>
<dbReference type="Proteomes" id="UP000772434">
    <property type="component" value="Unassembled WGS sequence"/>
</dbReference>
<dbReference type="AlphaFoldDB" id="A0A9P5TX61"/>
<proteinExistence type="predicted"/>
<dbReference type="EMBL" id="JADNRY010000465">
    <property type="protein sequence ID" value="KAF9050913.1"/>
    <property type="molecule type" value="Genomic_DNA"/>
</dbReference>
<organism evidence="1 2">
    <name type="scientific">Rhodocollybia butyracea</name>
    <dbReference type="NCBI Taxonomy" id="206335"/>
    <lineage>
        <taxon>Eukaryota</taxon>
        <taxon>Fungi</taxon>
        <taxon>Dikarya</taxon>
        <taxon>Basidiomycota</taxon>
        <taxon>Agaricomycotina</taxon>
        <taxon>Agaricomycetes</taxon>
        <taxon>Agaricomycetidae</taxon>
        <taxon>Agaricales</taxon>
        <taxon>Marasmiineae</taxon>
        <taxon>Omphalotaceae</taxon>
        <taxon>Rhodocollybia</taxon>
    </lineage>
</organism>
<dbReference type="OrthoDB" id="3066926at2759"/>
<evidence type="ECO:0000313" key="1">
    <source>
        <dbReference type="EMBL" id="KAF9050913.1"/>
    </source>
</evidence>
<sequence>MAKERSIPRRQTPEWAWLRNVGKDIFDEGKTLLTIMHLSCWTTDKADDHGFDHWVPLIIDGAGDEFLYGDSLAMDTLMPPKLTQPSCGTVNPKNRDAKNRVPIVHGDREKIESLILTKGKKRVLSCGIGVRHQEKLYRGTRVVVHSCRILKGSPHYHTGALQSTSELLKFSPGCAYVLMYIIMMGARCLPALAICQVDVKTQGVAFLSDFQGSGELRTDAQTMTSPINIVKSYFTATPHVWQRHIENYIWGH</sequence>